<keyword evidence="2" id="KW-1133">Transmembrane helix</keyword>
<dbReference type="HOGENOM" id="CLU_024920_1_0_9"/>
<evidence type="ECO:0000256" key="1">
    <source>
        <dbReference type="ARBA" id="ARBA00006464"/>
    </source>
</evidence>
<dbReference type="GO" id="GO:0016780">
    <property type="term" value="F:phosphotransferase activity, for other substituted phosphate groups"/>
    <property type="evidence" value="ECO:0007669"/>
    <property type="project" value="TreeGrafter"/>
</dbReference>
<dbReference type="EMBL" id="JXBZ01000008">
    <property type="protein sequence ID" value="KJY48793.1"/>
    <property type="molecule type" value="Genomic_DNA"/>
</dbReference>
<comment type="similarity">
    <text evidence="1">Belongs to the bacterial sugar transferase family.</text>
</comment>
<keyword evidence="2" id="KW-0472">Membrane</keyword>
<dbReference type="InterPro" id="IPR003362">
    <property type="entry name" value="Bact_transf"/>
</dbReference>
<feature type="domain" description="Bacterial sugar transferase" evidence="3">
    <location>
        <begin position="37"/>
        <end position="225"/>
    </location>
</feature>
<dbReference type="Pfam" id="PF02397">
    <property type="entry name" value="Bac_transf"/>
    <property type="match status" value="1"/>
</dbReference>
<dbReference type="PATRIC" id="fig|1218508.4.peg.1192"/>
<dbReference type="STRING" id="1218508.JG29_12040"/>
<name>A0A0F4KRW0_9LACO</name>
<comment type="caution">
    <text evidence="4">The sequence shown here is derived from an EMBL/GenBank/DDBJ whole genome shotgun (WGS) entry which is preliminary data.</text>
</comment>
<keyword evidence="2" id="KW-0812">Transmembrane</keyword>
<keyword evidence="5" id="KW-1185">Reference proteome</keyword>
<dbReference type="AlphaFoldDB" id="A0A0F4KRW0"/>
<dbReference type="PANTHER" id="PTHR30576">
    <property type="entry name" value="COLANIC BIOSYNTHESIS UDP-GLUCOSE LIPID CARRIER TRANSFERASE"/>
    <property type="match status" value="1"/>
</dbReference>
<protein>
    <submittedName>
        <fullName evidence="4">Putative priming glycosyl transferase</fullName>
    </submittedName>
</protein>
<organism evidence="4 5">
    <name type="scientific">Bombilactobacillus mellis</name>
    <dbReference type="NCBI Taxonomy" id="1218508"/>
    <lineage>
        <taxon>Bacteria</taxon>
        <taxon>Bacillati</taxon>
        <taxon>Bacillota</taxon>
        <taxon>Bacilli</taxon>
        <taxon>Lactobacillales</taxon>
        <taxon>Lactobacillaceae</taxon>
        <taxon>Bombilactobacillus</taxon>
    </lineage>
</organism>
<proteinExistence type="inferred from homology"/>
<evidence type="ECO:0000256" key="2">
    <source>
        <dbReference type="SAM" id="Phobius"/>
    </source>
</evidence>
<evidence type="ECO:0000259" key="3">
    <source>
        <dbReference type="Pfam" id="PF02397"/>
    </source>
</evidence>
<evidence type="ECO:0000313" key="4">
    <source>
        <dbReference type="EMBL" id="KJY48793.1"/>
    </source>
</evidence>
<sequence>MGIRKVKKDLVSVNKPIANHNLDFSFQQKRYVYRTLKRIFDIVLSLLGLLLFILPGLVIAYLIKAEEPKGRIFYTQIRIGKNRKPFKMYKFRSMKEGADQQLSSLLTKNEAEGPMFKMEHDPRVTKIGEKIRSHSLDEIPQLFNVLKGDMSLVGPRPPLEREVIDYTDYDLQRLNVKPGCTGLWQVSVRSNVGFHDMLRLDLTYIAHCNLWLDLKILLRTVKIMIMPNTAY</sequence>
<feature type="transmembrane region" description="Helical" evidence="2">
    <location>
        <begin position="39"/>
        <end position="63"/>
    </location>
</feature>
<dbReference type="Proteomes" id="UP000033695">
    <property type="component" value="Unassembled WGS sequence"/>
</dbReference>
<evidence type="ECO:0000313" key="5">
    <source>
        <dbReference type="Proteomes" id="UP000033695"/>
    </source>
</evidence>
<reference evidence="4 5" key="1">
    <citation type="submission" date="2014-12" db="EMBL/GenBank/DDBJ databases">
        <title>Comparative genomics of the lactic acid bacteria isolated from the honey bee gut.</title>
        <authorList>
            <person name="Ellegaard K.M."/>
            <person name="Tamarit D."/>
            <person name="Javelind E."/>
            <person name="Olofsson T."/>
            <person name="Andersson S.G."/>
            <person name="Vasquez A."/>
        </authorList>
    </citation>
    <scope>NUCLEOTIDE SEQUENCE [LARGE SCALE GENOMIC DNA]</scope>
    <source>
        <strain evidence="4 5">Hon2</strain>
    </source>
</reference>
<dbReference type="PANTHER" id="PTHR30576:SF0">
    <property type="entry name" value="UNDECAPRENYL-PHOSPHATE N-ACETYLGALACTOSAMINYL 1-PHOSPHATE TRANSFERASE-RELATED"/>
    <property type="match status" value="1"/>
</dbReference>
<accession>A0A0F4KRW0</accession>
<gene>
    <name evidence="4" type="ORF">JG29_12040</name>
</gene>
<keyword evidence="4" id="KW-0808">Transferase</keyword>